<keyword evidence="2" id="KW-0812">Transmembrane</keyword>
<keyword evidence="2" id="KW-0472">Membrane</keyword>
<evidence type="ECO:0000256" key="1">
    <source>
        <dbReference type="SAM" id="MobiDB-lite"/>
    </source>
</evidence>
<feature type="compositionally biased region" description="Polar residues" evidence="1">
    <location>
        <begin position="101"/>
        <end position="117"/>
    </location>
</feature>
<comment type="caution">
    <text evidence="3">The sequence shown here is derived from an EMBL/GenBank/DDBJ whole genome shotgun (WGS) entry which is preliminary data.</text>
</comment>
<feature type="transmembrane region" description="Helical" evidence="2">
    <location>
        <begin position="42"/>
        <end position="62"/>
    </location>
</feature>
<proteinExistence type="predicted"/>
<protein>
    <submittedName>
        <fullName evidence="3">Uncharacterized protein</fullName>
    </submittedName>
</protein>
<keyword evidence="4" id="KW-1185">Reference proteome</keyword>
<evidence type="ECO:0000256" key="2">
    <source>
        <dbReference type="SAM" id="Phobius"/>
    </source>
</evidence>
<feature type="region of interest" description="Disordered" evidence="1">
    <location>
        <begin position="74"/>
        <end position="130"/>
    </location>
</feature>
<feature type="compositionally biased region" description="Basic and acidic residues" evidence="1">
    <location>
        <begin position="89"/>
        <end position="98"/>
    </location>
</feature>
<accession>A0ABP7SDP9</accession>
<dbReference type="Proteomes" id="UP001500567">
    <property type="component" value="Unassembled WGS sequence"/>
</dbReference>
<evidence type="ECO:0000313" key="4">
    <source>
        <dbReference type="Proteomes" id="UP001500567"/>
    </source>
</evidence>
<dbReference type="EMBL" id="BAABDJ010000024">
    <property type="protein sequence ID" value="GAA4010423.1"/>
    <property type="molecule type" value="Genomic_DNA"/>
</dbReference>
<reference evidence="4" key="1">
    <citation type="journal article" date="2019" name="Int. J. Syst. Evol. Microbiol.">
        <title>The Global Catalogue of Microorganisms (GCM) 10K type strain sequencing project: providing services to taxonomists for standard genome sequencing and annotation.</title>
        <authorList>
            <consortium name="The Broad Institute Genomics Platform"/>
            <consortium name="The Broad Institute Genome Sequencing Center for Infectious Disease"/>
            <person name="Wu L."/>
            <person name="Ma J."/>
        </authorList>
    </citation>
    <scope>NUCLEOTIDE SEQUENCE [LARGE SCALE GENOMIC DNA]</scope>
    <source>
        <strain evidence="4">JCM 17224</strain>
    </source>
</reference>
<organism evidence="3 4">
    <name type="scientific">Hymenobacter fastidiosus</name>
    <dbReference type="NCBI Taxonomy" id="486264"/>
    <lineage>
        <taxon>Bacteria</taxon>
        <taxon>Pseudomonadati</taxon>
        <taxon>Bacteroidota</taxon>
        <taxon>Cytophagia</taxon>
        <taxon>Cytophagales</taxon>
        <taxon>Hymenobacteraceae</taxon>
        <taxon>Hymenobacter</taxon>
    </lineage>
</organism>
<dbReference type="RefSeq" id="WP_345073207.1">
    <property type="nucleotide sequence ID" value="NZ_BAABDJ010000024.1"/>
</dbReference>
<sequence length="297" mass="31138">MQPEDIDKLFRDQLLNHAPAPPTYLWAQLEAELQPAKKRPALWLYAAAAVVALLLVAGGGWLGQMPGSATLTGTLATTPTSAPAGKATPRTDRAEAAEKSSVAQATPTKAYPSNPTEANRAEQPVTVETPPAPETTARLAAHQANVASQPRAKAGTVANRAVARATVAPRRPLTADNQAAPVVPQALATTTTAHPERPVTLENGPEVLPKPETLALVTPAPAGTIEVEVRRGSPARTVALADAPDESDRQPKLVGRLLRKAGTAALREARENLPRVELPAVTVSVLNHSLSTKNIQL</sequence>
<evidence type="ECO:0000313" key="3">
    <source>
        <dbReference type="EMBL" id="GAA4010423.1"/>
    </source>
</evidence>
<keyword evidence="2" id="KW-1133">Transmembrane helix</keyword>
<name>A0ABP7SDP9_9BACT</name>
<gene>
    <name evidence="3" type="ORF">GCM10022408_23340</name>
</gene>
<feature type="compositionally biased region" description="Low complexity" evidence="1">
    <location>
        <begin position="74"/>
        <end position="85"/>
    </location>
</feature>